<gene>
    <name evidence="2" type="ORF">N4264_07945</name>
</gene>
<reference evidence="2" key="1">
    <citation type="submission" date="2022-09" db="EMBL/GenBank/DDBJ databases">
        <title>Tahibacter sp. nov., isolated from a fresh water.</title>
        <authorList>
            <person name="Baek J.H."/>
            <person name="Lee J.K."/>
            <person name="Kim J.M."/>
            <person name="Jeon C.O."/>
        </authorList>
    </citation>
    <scope>NUCLEOTIDE SEQUENCE</scope>
    <source>
        <strain evidence="2">W38</strain>
    </source>
</reference>
<dbReference type="InterPro" id="IPR004360">
    <property type="entry name" value="Glyas_Fos-R_dOase_dom"/>
</dbReference>
<feature type="domain" description="VOC" evidence="1">
    <location>
        <begin position="5"/>
        <end position="129"/>
    </location>
</feature>
<dbReference type="Proteomes" id="UP001064632">
    <property type="component" value="Chromosome"/>
</dbReference>
<protein>
    <submittedName>
        <fullName evidence="2">VOC family protein</fullName>
    </submittedName>
</protein>
<evidence type="ECO:0000313" key="3">
    <source>
        <dbReference type="Proteomes" id="UP001064632"/>
    </source>
</evidence>
<dbReference type="Gene3D" id="3.10.180.10">
    <property type="entry name" value="2,3-Dihydroxybiphenyl 1,2-Dioxygenase, domain 1"/>
    <property type="match status" value="1"/>
</dbReference>
<dbReference type="InterPro" id="IPR029068">
    <property type="entry name" value="Glyas_Bleomycin-R_OHBP_Dase"/>
</dbReference>
<sequence length="131" mass="14337">MTTAALQRITPLLYVDTIEPSLPFWRDALGFSLTIQVPHGDGLGFAALEKDGLEIMLQTIASLRHDAPTLADAYRGDKTWLFIEVDDIEAIEAALTGHPVCLARRKTGYGATEIGFDEPGGHHVVFAQFSR</sequence>
<evidence type="ECO:0000259" key="1">
    <source>
        <dbReference type="PROSITE" id="PS51819"/>
    </source>
</evidence>
<name>A0ABY6BHT3_9GAMM</name>
<dbReference type="InterPro" id="IPR037523">
    <property type="entry name" value="VOC_core"/>
</dbReference>
<accession>A0ABY6BHT3</accession>
<dbReference type="RefSeq" id="WP_261696517.1">
    <property type="nucleotide sequence ID" value="NZ_CP104694.1"/>
</dbReference>
<proteinExistence type="predicted"/>
<keyword evidence="3" id="KW-1185">Reference proteome</keyword>
<dbReference type="SUPFAM" id="SSF54593">
    <property type="entry name" value="Glyoxalase/Bleomycin resistance protein/Dihydroxybiphenyl dioxygenase"/>
    <property type="match status" value="1"/>
</dbReference>
<dbReference type="EMBL" id="CP104694">
    <property type="protein sequence ID" value="UXI69563.1"/>
    <property type="molecule type" value="Genomic_DNA"/>
</dbReference>
<dbReference type="Pfam" id="PF00903">
    <property type="entry name" value="Glyoxalase"/>
    <property type="match status" value="1"/>
</dbReference>
<dbReference type="PROSITE" id="PS51819">
    <property type="entry name" value="VOC"/>
    <property type="match status" value="1"/>
</dbReference>
<evidence type="ECO:0000313" key="2">
    <source>
        <dbReference type="EMBL" id="UXI69563.1"/>
    </source>
</evidence>
<organism evidence="2 3">
    <name type="scientific">Tahibacter amnicola</name>
    <dbReference type="NCBI Taxonomy" id="2976241"/>
    <lineage>
        <taxon>Bacteria</taxon>
        <taxon>Pseudomonadati</taxon>
        <taxon>Pseudomonadota</taxon>
        <taxon>Gammaproteobacteria</taxon>
        <taxon>Lysobacterales</taxon>
        <taxon>Rhodanobacteraceae</taxon>
        <taxon>Tahibacter</taxon>
    </lineage>
</organism>